<dbReference type="SUPFAM" id="SSF51905">
    <property type="entry name" value="FAD/NAD(P)-binding domain"/>
    <property type="match status" value="1"/>
</dbReference>
<evidence type="ECO:0000313" key="14">
    <source>
        <dbReference type="EMBL" id="MBK1814875.1"/>
    </source>
</evidence>
<evidence type="ECO:0000256" key="6">
    <source>
        <dbReference type="ARBA" id="ARBA00022630"/>
    </source>
</evidence>
<keyword evidence="15" id="KW-1185">Reference proteome</keyword>
<organism evidence="14 15">
    <name type="scientific">Luteolibacter yonseiensis</name>
    <dbReference type="NCBI Taxonomy" id="1144680"/>
    <lineage>
        <taxon>Bacteria</taxon>
        <taxon>Pseudomonadati</taxon>
        <taxon>Verrucomicrobiota</taxon>
        <taxon>Verrucomicrobiia</taxon>
        <taxon>Verrucomicrobiales</taxon>
        <taxon>Verrucomicrobiaceae</taxon>
        <taxon>Luteolibacter</taxon>
    </lineage>
</organism>
<name>A0A934R3M4_9BACT</name>
<gene>
    <name evidence="12 14" type="primary">mnmG</name>
    <name evidence="12" type="synonym">gidA</name>
    <name evidence="14" type="ORF">JIN84_04565</name>
</gene>
<comment type="caution">
    <text evidence="14">The sequence shown here is derived from an EMBL/GenBank/DDBJ whole genome shotgun (WGS) entry which is preliminary data.</text>
</comment>
<dbReference type="PANTHER" id="PTHR11806">
    <property type="entry name" value="GLUCOSE INHIBITED DIVISION PROTEIN A"/>
    <property type="match status" value="1"/>
</dbReference>
<evidence type="ECO:0000256" key="10">
    <source>
        <dbReference type="ARBA" id="ARBA00025948"/>
    </source>
</evidence>
<dbReference type="HAMAP" id="MF_00129">
    <property type="entry name" value="MnmG_GidA"/>
    <property type="match status" value="1"/>
</dbReference>
<evidence type="ECO:0000256" key="4">
    <source>
        <dbReference type="ARBA" id="ARBA00020461"/>
    </source>
</evidence>
<comment type="function">
    <text evidence="2 12">NAD-binding protein involved in the addition of a carboxymethylaminomethyl (cmnm) group at the wobble position (U34) of certain tRNAs, forming tRNA-cmnm(5)s(2)U34.</text>
</comment>
<evidence type="ECO:0000256" key="7">
    <source>
        <dbReference type="ARBA" id="ARBA00022694"/>
    </source>
</evidence>
<evidence type="ECO:0000256" key="11">
    <source>
        <dbReference type="ARBA" id="ARBA00031800"/>
    </source>
</evidence>
<feature type="domain" description="tRNA uridine 5-carboxymethylaminomethyl modification enzyme C-terminal subdomain" evidence="13">
    <location>
        <begin position="541"/>
        <end position="612"/>
    </location>
</feature>
<evidence type="ECO:0000259" key="13">
    <source>
        <dbReference type="SMART" id="SM01228"/>
    </source>
</evidence>
<dbReference type="Gene3D" id="3.50.50.60">
    <property type="entry name" value="FAD/NAD(P)-binding domain"/>
    <property type="match status" value="2"/>
</dbReference>
<dbReference type="GO" id="GO:0030488">
    <property type="term" value="P:tRNA methylation"/>
    <property type="evidence" value="ECO:0007669"/>
    <property type="project" value="TreeGrafter"/>
</dbReference>
<keyword evidence="6 12" id="KW-0285">Flavoprotein</keyword>
<dbReference type="InterPro" id="IPR040131">
    <property type="entry name" value="MnmG_N"/>
</dbReference>
<dbReference type="FunFam" id="3.50.50.60:FF:000010">
    <property type="entry name" value="tRNA uridine 5-carboxymethylaminomethyl modification enzyme MnmG"/>
    <property type="match status" value="1"/>
</dbReference>
<evidence type="ECO:0000256" key="2">
    <source>
        <dbReference type="ARBA" id="ARBA00003717"/>
    </source>
</evidence>
<dbReference type="GO" id="GO:0002098">
    <property type="term" value="P:tRNA wobble uridine modification"/>
    <property type="evidence" value="ECO:0007669"/>
    <property type="project" value="InterPro"/>
</dbReference>
<keyword evidence="5 12" id="KW-0963">Cytoplasm</keyword>
<dbReference type="Pfam" id="PF01134">
    <property type="entry name" value="GIDA"/>
    <property type="match status" value="1"/>
</dbReference>
<dbReference type="Gene3D" id="1.10.150.570">
    <property type="entry name" value="GidA associated domain, C-terminal subdomain"/>
    <property type="match status" value="1"/>
</dbReference>
<dbReference type="FunFam" id="1.10.150.570:FF:000001">
    <property type="entry name" value="tRNA uridine 5-carboxymethylaminomethyl modification enzyme MnmG"/>
    <property type="match status" value="1"/>
</dbReference>
<dbReference type="InterPro" id="IPR026904">
    <property type="entry name" value="MnmG_C"/>
</dbReference>
<evidence type="ECO:0000256" key="9">
    <source>
        <dbReference type="ARBA" id="ARBA00023027"/>
    </source>
</evidence>
<dbReference type="FunFam" id="3.50.50.60:FF:000002">
    <property type="entry name" value="tRNA uridine 5-carboxymethylaminomethyl modification enzyme MnmG"/>
    <property type="match status" value="1"/>
</dbReference>
<accession>A0A934R3M4</accession>
<dbReference type="InterPro" id="IPR036188">
    <property type="entry name" value="FAD/NAD-bd_sf"/>
</dbReference>
<dbReference type="NCBIfam" id="TIGR00136">
    <property type="entry name" value="mnmG_gidA"/>
    <property type="match status" value="1"/>
</dbReference>
<dbReference type="InterPro" id="IPR004416">
    <property type="entry name" value="MnmG"/>
</dbReference>
<dbReference type="GO" id="GO:0005829">
    <property type="term" value="C:cytosol"/>
    <property type="evidence" value="ECO:0007669"/>
    <property type="project" value="TreeGrafter"/>
</dbReference>
<dbReference type="GO" id="GO:0050660">
    <property type="term" value="F:flavin adenine dinucleotide binding"/>
    <property type="evidence" value="ECO:0007669"/>
    <property type="project" value="UniProtKB-UniRule"/>
</dbReference>
<comment type="subunit">
    <text evidence="10 12">Homodimer. Heterotetramer of two MnmE and two MnmG subunits.</text>
</comment>
<dbReference type="InterPro" id="IPR002218">
    <property type="entry name" value="MnmG-rel"/>
</dbReference>
<keyword evidence="9 12" id="KW-0520">NAD</keyword>
<reference evidence="14" key="1">
    <citation type="submission" date="2021-01" db="EMBL/GenBank/DDBJ databases">
        <title>Modified the classification status of verrucomicrobia.</title>
        <authorList>
            <person name="Feng X."/>
        </authorList>
    </citation>
    <scope>NUCLEOTIDE SEQUENCE</scope>
    <source>
        <strain evidence="14">JCM 18052</strain>
    </source>
</reference>
<dbReference type="InterPro" id="IPR020595">
    <property type="entry name" value="MnmG-rel_CS"/>
</dbReference>
<evidence type="ECO:0000313" key="15">
    <source>
        <dbReference type="Proteomes" id="UP000600139"/>
    </source>
</evidence>
<dbReference type="SMART" id="SM01228">
    <property type="entry name" value="GIDA_assoc_3"/>
    <property type="match status" value="1"/>
</dbReference>
<dbReference type="InterPro" id="IPR044920">
    <property type="entry name" value="MnmG_C_subdom_sf"/>
</dbReference>
<keyword evidence="8 12" id="KW-0274">FAD</keyword>
<evidence type="ECO:0000256" key="8">
    <source>
        <dbReference type="ARBA" id="ARBA00022827"/>
    </source>
</evidence>
<dbReference type="AlphaFoldDB" id="A0A934R3M4"/>
<dbReference type="Pfam" id="PF13932">
    <property type="entry name" value="SAM_GIDA_C"/>
    <property type="match status" value="1"/>
</dbReference>
<comment type="cofactor">
    <cofactor evidence="1 12">
        <name>FAD</name>
        <dbReference type="ChEBI" id="CHEBI:57692"/>
    </cofactor>
</comment>
<feature type="binding site" evidence="12">
    <location>
        <begin position="290"/>
        <end position="304"/>
    </location>
    <ligand>
        <name>NAD(+)</name>
        <dbReference type="ChEBI" id="CHEBI:57540"/>
    </ligand>
</feature>
<evidence type="ECO:0000256" key="1">
    <source>
        <dbReference type="ARBA" id="ARBA00001974"/>
    </source>
</evidence>
<dbReference type="PROSITE" id="PS01280">
    <property type="entry name" value="GIDA_1"/>
    <property type="match status" value="1"/>
</dbReference>
<feature type="binding site" evidence="12">
    <location>
        <position position="180"/>
    </location>
    <ligand>
        <name>FAD</name>
        <dbReference type="ChEBI" id="CHEBI:57692"/>
    </ligand>
</feature>
<dbReference type="EMBL" id="JAENIK010000004">
    <property type="protein sequence ID" value="MBK1814875.1"/>
    <property type="molecule type" value="Genomic_DNA"/>
</dbReference>
<dbReference type="RefSeq" id="WP_200349823.1">
    <property type="nucleotide sequence ID" value="NZ_BAABHZ010000010.1"/>
</dbReference>
<keyword evidence="7 12" id="KW-0819">tRNA processing</keyword>
<comment type="similarity">
    <text evidence="3 12">Belongs to the MnmG family.</text>
</comment>
<dbReference type="Proteomes" id="UP000600139">
    <property type="component" value="Unassembled WGS sequence"/>
</dbReference>
<feature type="binding site" evidence="12">
    <location>
        <begin position="14"/>
        <end position="19"/>
    </location>
    <ligand>
        <name>FAD</name>
        <dbReference type="ChEBI" id="CHEBI:57692"/>
    </ligand>
</feature>
<dbReference type="InterPro" id="IPR047001">
    <property type="entry name" value="MnmG_C_subdom"/>
</dbReference>
<feature type="binding site" evidence="12">
    <location>
        <position position="387"/>
    </location>
    <ligand>
        <name>FAD</name>
        <dbReference type="ChEBI" id="CHEBI:57692"/>
    </ligand>
</feature>
<evidence type="ECO:0000256" key="12">
    <source>
        <dbReference type="HAMAP-Rule" id="MF_00129"/>
    </source>
</evidence>
<comment type="subcellular location">
    <subcellularLocation>
        <location evidence="12">Cytoplasm</location>
    </subcellularLocation>
</comment>
<feature type="binding site" evidence="12">
    <location>
        <position position="126"/>
    </location>
    <ligand>
        <name>FAD</name>
        <dbReference type="ChEBI" id="CHEBI:57692"/>
    </ligand>
</feature>
<proteinExistence type="inferred from homology"/>
<evidence type="ECO:0000256" key="5">
    <source>
        <dbReference type="ARBA" id="ARBA00022490"/>
    </source>
</evidence>
<sequence length="624" mass="69778">MFRFPKCYDVIVIGAGHAGVEAAMAAARMGAEVAVLTQNLDTIGQMSCNPAIGGLAKGHMVREIDALGGVMGLNTDATGIQWRMLNASKGPSVRAPRAQCDKKAYQFRMKRELEAMPGVEIHQGNVAELLVQDDHITGVVTSLGMEISGKSVILSAGTFMGGLMHVGLRNEKGGRMGDATSHVSESLKRLGFEVERFKTGTPCRLNARSIDFSKCERQDGDTPVPRFSFMADTLQKGENDLFTLNPWGDPMFHVEQMPCWITYTNPRTHEIIAGNLHQSPMYCGVIEGVGPRYCPSIEDKVVRFAEKERHQVFLEPEGRHTLEYYVNGVSTSLPYEVQLDFLRSIVGLEKCEILRPGYAVEYDYCPPTQLRHTLETKKIEGLYFAGQINGTSGYEEAAGQGLIAGTNAALKALGKPEFVLGRDEAYLGVMVDDLVTRGCTEPYRMFTSRAEYRLLLRQDNADLRLTPKATEIGLTSGERVRRVEEKRVGLERADSYVRQVVHEGVKLDQWLRRSENEWHTLPENLLSEFHVELWPLIETNFKYEGHLVRQQAQIDRMTRQESRRIPATLDYTTIHGLKKEAQIRFSEILPATLGQAGRIPGITPADLAILVIWLEKLEREPAVR</sequence>
<dbReference type="PROSITE" id="PS01281">
    <property type="entry name" value="GIDA_2"/>
    <property type="match status" value="1"/>
</dbReference>
<evidence type="ECO:0000256" key="3">
    <source>
        <dbReference type="ARBA" id="ARBA00007653"/>
    </source>
</evidence>
<dbReference type="PANTHER" id="PTHR11806:SF0">
    <property type="entry name" value="PROTEIN MTO1 HOMOLOG, MITOCHONDRIAL"/>
    <property type="match status" value="1"/>
</dbReference>
<protein>
    <recommendedName>
        <fullName evidence="4 12">tRNA uridine 5-carboxymethylaminomethyl modification enzyme MnmG</fullName>
    </recommendedName>
    <alternativeName>
        <fullName evidence="11 12">Glucose-inhibited division protein A</fullName>
    </alternativeName>
</protein>